<keyword evidence="8" id="KW-1003">Cell membrane</keyword>
<evidence type="ECO:0000259" key="9">
    <source>
        <dbReference type="Pfam" id="PF00122"/>
    </source>
</evidence>
<feature type="transmembrane region" description="Helical" evidence="8">
    <location>
        <begin position="247"/>
        <end position="265"/>
    </location>
</feature>
<comment type="catalytic activity">
    <reaction evidence="7">
        <text>Zn(2+)(in) + ATP + H2O = Zn(2+)(out) + ADP + phosphate + H(+)</text>
        <dbReference type="Rhea" id="RHEA:20621"/>
        <dbReference type="ChEBI" id="CHEBI:15377"/>
        <dbReference type="ChEBI" id="CHEBI:15378"/>
        <dbReference type="ChEBI" id="CHEBI:29105"/>
        <dbReference type="ChEBI" id="CHEBI:30616"/>
        <dbReference type="ChEBI" id="CHEBI:43474"/>
        <dbReference type="ChEBI" id="CHEBI:456216"/>
        <dbReference type="EC" id="7.2.2.12"/>
    </reaction>
</comment>
<dbReference type="PANTHER" id="PTHR48085">
    <property type="entry name" value="CADMIUM/ZINC-TRANSPORTING ATPASE HMA2-RELATED"/>
    <property type="match status" value="1"/>
</dbReference>
<name>A0ABS6YC50_9BACT</name>
<dbReference type="RefSeq" id="WP_219480725.1">
    <property type="nucleotide sequence ID" value="NZ_JAHXCT010000003.1"/>
</dbReference>
<dbReference type="EC" id="7.2.2.12" evidence="6"/>
<comment type="similarity">
    <text evidence="2 8">Belongs to the cation transport ATPase (P-type) (TC 3.A.3) family. Type IB subfamily.</text>
</comment>
<feature type="domain" description="P-type ATPase A" evidence="9">
    <location>
        <begin position="124"/>
        <end position="224"/>
    </location>
</feature>
<feature type="transmembrane region" description="Helical" evidence="8">
    <location>
        <begin position="43"/>
        <end position="62"/>
    </location>
</feature>
<feature type="transmembrane region" description="Helical" evidence="8">
    <location>
        <begin position="277"/>
        <end position="302"/>
    </location>
</feature>
<reference evidence="10 11" key="1">
    <citation type="submission" date="2021-07" db="EMBL/GenBank/DDBJ databases">
        <title>Genomic diversity and antimicrobial resistance of Prevotella spp. isolated from chronic lung disease airways.</title>
        <authorList>
            <person name="Webb K.A."/>
            <person name="Olagoke O.S."/>
            <person name="Baird T."/>
            <person name="Neill J."/>
            <person name="Pham A."/>
            <person name="Wells T.J."/>
            <person name="Ramsay K.A."/>
            <person name="Bell S.C."/>
            <person name="Sarovich D.S."/>
            <person name="Price E.P."/>
        </authorList>
    </citation>
    <scope>NUCLEOTIDE SEQUENCE [LARGE SCALE GENOMIC DNA]</scope>
    <source>
        <strain evidence="10 11">SCHI0011.S.12</strain>
    </source>
</reference>
<keyword evidence="5 8" id="KW-0472">Membrane</keyword>
<keyword evidence="8" id="KW-0479">Metal-binding</keyword>
<evidence type="ECO:0000256" key="4">
    <source>
        <dbReference type="ARBA" id="ARBA00022989"/>
    </source>
</evidence>
<dbReference type="EMBL" id="JAHXCT010000003">
    <property type="protein sequence ID" value="MBW4769145.1"/>
    <property type="molecule type" value="Genomic_DNA"/>
</dbReference>
<evidence type="ECO:0000256" key="2">
    <source>
        <dbReference type="ARBA" id="ARBA00006024"/>
    </source>
</evidence>
<dbReference type="NCBIfam" id="TIGR01525">
    <property type="entry name" value="ATPase-IB_hvy"/>
    <property type="match status" value="1"/>
</dbReference>
<evidence type="ECO:0000256" key="6">
    <source>
        <dbReference type="ARBA" id="ARBA00039097"/>
    </source>
</evidence>
<keyword evidence="11" id="KW-1185">Reference proteome</keyword>
<evidence type="ECO:0000256" key="3">
    <source>
        <dbReference type="ARBA" id="ARBA00022692"/>
    </source>
</evidence>
<protein>
    <recommendedName>
        <fullName evidence="6">P-type Zn(2+) transporter</fullName>
        <ecNumber evidence="6">7.2.2.12</ecNumber>
    </recommendedName>
</protein>
<keyword evidence="8" id="KW-0547">Nucleotide-binding</keyword>
<accession>A0ABS6YC50</accession>
<sequence>MENTYEESEQSLLGIILSAFLLILGLVLDATHVSWFANTYVRYLWYIVAFIPVGKDVVQMALHSLWHREWMGEQVLMSVAAIGAFAIGELPEAVAVMLLYCIGEALQDKAVDKARDHIKAMLTLQTHAVRVLKNDEWVSEKPENVEIGDVVEVLPGEQLALDGCLITNEATLNMAAITGESVPVLVQSGKEVFAGSIATNAKLQVKVTRKADQSAIARIMNMVEEAAERKAPTDVFIRRFANKYTPIVLILALLTVLLPFVYSLISPQFNYEFSTWLHRAFIFLVISCPCALVISVPLTYFAGIGSAAKRGILFKGSNFIDALSEVDTVVFDKTGTLTTGSFKVKEWSFDNPNHLKTVAIIEQNSTHPLAKAVANGVETGDYKVEVDTLKELAGYGIEALIAGEKWLVGTTKLLEKHAIAVPSHLTSLASTLVVCAYNDEYVGHIVLEDELKDDTEHLVEALNAVGVHKTVVLSGDKQALVENIAQSIGIEEAHGNLLPEGKVAHLERLKTDANAVAFVGDGINDAPVLAVSDVGVAMGAMGSDVAIETADVVLQTDKPMLLVTAIALTKRIKSVVWQNVYLSIGIKVVVMLLGILGIANIWMAVFADTGVTLLAVLNASKLIWQKK</sequence>
<evidence type="ECO:0000256" key="8">
    <source>
        <dbReference type="RuleBase" id="RU362081"/>
    </source>
</evidence>
<feature type="transmembrane region" description="Helical" evidence="8">
    <location>
        <begin position="74"/>
        <end position="100"/>
    </location>
</feature>
<dbReference type="SFLD" id="SFLDG00002">
    <property type="entry name" value="C1.7:_P-type_atpase_like"/>
    <property type="match status" value="1"/>
</dbReference>
<dbReference type="SFLD" id="SFLDS00003">
    <property type="entry name" value="Haloacid_Dehalogenase"/>
    <property type="match status" value="1"/>
</dbReference>
<dbReference type="Pfam" id="PF00122">
    <property type="entry name" value="E1-E2_ATPase"/>
    <property type="match status" value="1"/>
</dbReference>
<dbReference type="Proteomes" id="UP000788426">
    <property type="component" value="Unassembled WGS sequence"/>
</dbReference>
<evidence type="ECO:0000256" key="1">
    <source>
        <dbReference type="ARBA" id="ARBA00004370"/>
    </source>
</evidence>
<proteinExistence type="inferred from homology"/>
<dbReference type="PANTHER" id="PTHR48085:SF5">
    <property type="entry name" value="CADMIUM_ZINC-TRANSPORTING ATPASE HMA4-RELATED"/>
    <property type="match status" value="1"/>
</dbReference>
<keyword evidence="8" id="KW-0067">ATP-binding</keyword>
<dbReference type="InterPro" id="IPR051014">
    <property type="entry name" value="Cation_Transport_ATPase_IB"/>
</dbReference>
<dbReference type="NCBIfam" id="TIGR01512">
    <property type="entry name" value="ATPase-IB2_Cd"/>
    <property type="match status" value="1"/>
</dbReference>
<gene>
    <name evidence="10" type="primary">cadA</name>
    <name evidence="10" type="ORF">KZO38_05150</name>
</gene>
<comment type="subcellular location">
    <subcellularLocation>
        <location evidence="8">Cell membrane</location>
    </subcellularLocation>
    <subcellularLocation>
        <location evidence="1">Membrane</location>
    </subcellularLocation>
</comment>
<dbReference type="InterPro" id="IPR044492">
    <property type="entry name" value="P_typ_ATPase_HD_dom"/>
</dbReference>
<comment type="caution">
    <text evidence="10">The sequence shown here is derived from an EMBL/GenBank/DDBJ whole genome shotgun (WGS) entry which is preliminary data.</text>
</comment>
<feature type="transmembrane region" description="Helical" evidence="8">
    <location>
        <begin position="12"/>
        <end position="31"/>
    </location>
</feature>
<dbReference type="InterPro" id="IPR059000">
    <property type="entry name" value="ATPase_P-type_domA"/>
</dbReference>
<feature type="transmembrane region" description="Helical" evidence="8">
    <location>
        <begin position="580"/>
        <end position="599"/>
    </location>
</feature>
<evidence type="ECO:0000313" key="10">
    <source>
        <dbReference type="EMBL" id="MBW4769145.1"/>
    </source>
</evidence>
<dbReference type="Pfam" id="PF00702">
    <property type="entry name" value="Hydrolase"/>
    <property type="match status" value="1"/>
</dbReference>
<dbReference type="InterPro" id="IPR018303">
    <property type="entry name" value="ATPase_P-typ_P_site"/>
</dbReference>
<evidence type="ECO:0000313" key="11">
    <source>
        <dbReference type="Proteomes" id="UP000788426"/>
    </source>
</evidence>
<evidence type="ECO:0000256" key="7">
    <source>
        <dbReference type="ARBA" id="ARBA00047308"/>
    </source>
</evidence>
<organism evidence="10 11">
    <name type="scientific">Hoylesella nanceiensis</name>
    <dbReference type="NCBI Taxonomy" id="425941"/>
    <lineage>
        <taxon>Bacteria</taxon>
        <taxon>Pseudomonadati</taxon>
        <taxon>Bacteroidota</taxon>
        <taxon>Bacteroidia</taxon>
        <taxon>Bacteroidales</taxon>
        <taxon>Prevotellaceae</taxon>
        <taxon>Hoylesella</taxon>
    </lineage>
</organism>
<dbReference type="InterPro" id="IPR001757">
    <property type="entry name" value="P_typ_ATPase"/>
</dbReference>
<dbReference type="NCBIfam" id="TIGR01494">
    <property type="entry name" value="ATPase_P-type"/>
    <property type="match status" value="1"/>
</dbReference>
<dbReference type="SFLD" id="SFLDF00027">
    <property type="entry name" value="p-type_atpase"/>
    <property type="match status" value="1"/>
</dbReference>
<keyword evidence="3 8" id="KW-0812">Transmembrane</keyword>
<evidence type="ECO:0000256" key="5">
    <source>
        <dbReference type="ARBA" id="ARBA00023136"/>
    </source>
</evidence>
<dbReference type="InterPro" id="IPR027256">
    <property type="entry name" value="P-typ_ATPase_IB"/>
</dbReference>
<dbReference type="PROSITE" id="PS00154">
    <property type="entry name" value="ATPASE_E1_E2"/>
    <property type="match status" value="1"/>
</dbReference>
<keyword evidence="4 8" id="KW-1133">Transmembrane helix</keyword>